<dbReference type="EMBL" id="QOQW01000016">
    <property type="protein sequence ID" value="RCK79036.1"/>
    <property type="molecule type" value="Genomic_DNA"/>
</dbReference>
<sequence>MRWLAARSRRGNILAMVVLIMALLFLGAIWLTQSSVERGRQTWRSLAGDQAGCLAEAALMRAVHRLSRSMNDPASFKREADAKTFALLLRYPLKAAPNNPYTFGGDLGKDELLDVKPLQDTVFKNRIELTAQDLRLQPEGEDTLDRLVAFMGDGKVTSWEVKVTVEVDKAFRITAKKPEAGEFKVPGIDIEFSTRQDVLDFLENKGRMAFLLYFPDWLKLFNFAIPIKVWIPLINKEITLATIDPTPVIDLAVKPLTKGSTFAQACNRPDGLGLNDYFTLDVIARMIAQAFDKPDLYPFKILYDENFFPALADLWPAGLGPIPVGYEYHIEKYGELKMRSEARLTFRDRSVSERRIEATKEFKVSDIQPMAPLYSFFAANLSNDRINFNDYGGSFYVNNSGGRIQDRATREKNKEMAGQIRINYKPDDFKSDEEPGSPLLVNCSLMGDWKGPRLAGNGVANTFLNLAGGIDGLMMLGRDEDMVVSQANYTLDFTFYTKSIKVDSEKLGIPNIKGLKFEKINRGWSLSSDIAPNCHWLNKDPKYKENRDRWASSIKRVNAGKWWAPEPPETGPDKDNKAKINFIPDISKLSCTIIHFGISIALRGLGQSAPVPGVTFGEADDDCFVDFELPWMGTRNSLYTLPSLGWGQNKTHFFGINSIYPTLSRDIEGMVVKRYRQWHVTIIGLTQLDRLPLLPFPPPWCFVPPVPVPVWFTDEVINKYDFNLWFMKPFDVEKNAADTALHMYDPEKMINCPANFYTVEQYAKKATYFYPTWQAFLKDLPNRMIDTPKGKALLLNGVTFIAGSLGSNEQPFAPPEGDTLQVIGKGMIVCSGNIFLGCHIRCVDEPAADKDLDRKTVFSLIARQGGLVITKAGDWVLEGSLFTNVGLYVSPDASLNIQGNWVTNRVDKMRMQGHVMIDFLSSRVRASLGSLHPKTGKFDPRRYHVTLSPRWSTWKVD</sequence>
<organism evidence="2 3">
    <name type="scientific">Candidatus Ozemobacter sibiricus</name>
    <dbReference type="NCBI Taxonomy" id="2268124"/>
    <lineage>
        <taxon>Bacteria</taxon>
        <taxon>Candidatus Ozemobacteria</taxon>
        <taxon>Candidatus Ozemobacterales</taxon>
        <taxon>Candidatus Ozemobacteraceae</taxon>
        <taxon>Candidatus Ozemobacter</taxon>
    </lineage>
</organism>
<protein>
    <submittedName>
        <fullName evidence="2">Uncharacterized protein</fullName>
    </submittedName>
</protein>
<gene>
    <name evidence="2" type="ORF">OZSIB_0378</name>
</gene>
<reference evidence="2 3" key="1">
    <citation type="submission" date="2018-05" db="EMBL/GenBank/DDBJ databases">
        <title>A metagenomic window into the 2 km-deep terrestrial subsurface aquifer revealed taxonomically and functionally diverse microbial community comprising novel uncultured bacterial lineages.</title>
        <authorList>
            <person name="Kadnikov V.V."/>
            <person name="Mardanov A.V."/>
            <person name="Beletsky A.V."/>
            <person name="Banks D."/>
            <person name="Pimenov N.V."/>
            <person name="Frank Y.A."/>
            <person name="Karnachuk O.V."/>
            <person name="Ravin N.V."/>
        </authorList>
    </citation>
    <scope>NUCLEOTIDE SEQUENCE [LARGE SCALE GENOMIC DNA]</scope>
    <source>
        <strain evidence="2">BY5</strain>
    </source>
</reference>
<evidence type="ECO:0000313" key="2">
    <source>
        <dbReference type="EMBL" id="RCK79036.1"/>
    </source>
</evidence>
<feature type="transmembrane region" description="Helical" evidence="1">
    <location>
        <begin position="12"/>
        <end position="31"/>
    </location>
</feature>
<keyword evidence="1" id="KW-0812">Transmembrane</keyword>
<evidence type="ECO:0000313" key="3">
    <source>
        <dbReference type="Proteomes" id="UP000252355"/>
    </source>
</evidence>
<comment type="caution">
    <text evidence="2">The sequence shown here is derived from an EMBL/GenBank/DDBJ whole genome shotgun (WGS) entry which is preliminary data.</text>
</comment>
<keyword evidence="1" id="KW-0472">Membrane</keyword>
<accession>A0A367ZLY3</accession>
<evidence type="ECO:0000256" key="1">
    <source>
        <dbReference type="SAM" id="Phobius"/>
    </source>
</evidence>
<keyword evidence="1" id="KW-1133">Transmembrane helix</keyword>
<dbReference type="Proteomes" id="UP000252355">
    <property type="component" value="Unassembled WGS sequence"/>
</dbReference>
<dbReference type="AlphaFoldDB" id="A0A367ZLY3"/>
<name>A0A367ZLY3_9BACT</name>
<proteinExistence type="predicted"/>